<keyword evidence="3 8" id="KW-0808">Transferase</keyword>
<comment type="caution">
    <text evidence="8">The sequence shown here is derived from an EMBL/GenBank/DDBJ whole genome shotgun (WGS) entry which is preliminary data.</text>
</comment>
<evidence type="ECO:0000313" key="8">
    <source>
        <dbReference type="EMBL" id="GER27234.1"/>
    </source>
</evidence>
<dbReference type="Pfam" id="PF02798">
    <property type="entry name" value="GST_N"/>
    <property type="match status" value="1"/>
</dbReference>
<evidence type="ECO:0000313" key="9">
    <source>
        <dbReference type="Proteomes" id="UP000325081"/>
    </source>
</evidence>
<dbReference type="FunFam" id="1.20.1050.10:FF:000004">
    <property type="entry name" value="Glutathione S-transferase F2"/>
    <property type="match status" value="1"/>
</dbReference>
<dbReference type="InterPro" id="IPR004045">
    <property type="entry name" value="Glutathione_S-Trfase_N"/>
</dbReference>
<dbReference type="OrthoDB" id="422574at2759"/>
<dbReference type="AlphaFoldDB" id="A0A5A7P3X4"/>
<keyword evidence="9" id="KW-1185">Reference proteome</keyword>
<dbReference type="InterPro" id="IPR010987">
    <property type="entry name" value="Glutathione-S-Trfase_C-like"/>
</dbReference>
<sequence>MVVKVYGPAYAACPQRVLACLLELDLEFELIPVDLVSGEQKKPDFLLRQPFGQVPAIEDGDFRLFESRAIIRYYAAKCASNGGTNLLGNTLEETALVDQWLEIEVNNYNPLIYTMVLQLLVLPRMGQKGNMELVHNCRGKLERVLDVYEERLSRSKYLAGDRFTLADLSHLSNTRFLMEEGGMKDLIQRRKNVYSWWLDISNRVSWKKVIGLVK</sequence>
<evidence type="ECO:0000256" key="2">
    <source>
        <dbReference type="ARBA" id="ARBA00012452"/>
    </source>
</evidence>
<dbReference type="InterPro" id="IPR040079">
    <property type="entry name" value="Glutathione_S-Trfase"/>
</dbReference>
<dbReference type="Proteomes" id="UP000325081">
    <property type="component" value="Unassembled WGS sequence"/>
</dbReference>
<dbReference type="FunFam" id="3.40.30.10:FF:000016">
    <property type="entry name" value="Glutathione S-transferase F2"/>
    <property type="match status" value="1"/>
</dbReference>
<evidence type="ECO:0000256" key="4">
    <source>
        <dbReference type="ARBA" id="ARBA00047960"/>
    </source>
</evidence>
<dbReference type="InterPro" id="IPR004046">
    <property type="entry name" value="GST_C"/>
</dbReference>
<dbReference type="InterPro" id="IPR036249">
    <property type="entry name" value="Thioredoxin-like_sf"/>
</dbReference>
<dbReference type="CDD" id="cd03053">
    <property type="entry name" value="GST_N_Phi"/>
    <property type="match status" value="1"/>
</dbReference>
<dbReference type="PANTHER" id="PTHR43900">
    <property type="entry name" value="GLUTATHIONE S-TRANSFERASE RHO"/>
    <property type="match status" value="1"/>
</dbReference>
<dbReference type="GO" id="GO:0004364">
    <property type="term" value="F:glutathione transferase activity"/>
    <property type="evidence" value="ECO:0007669"/>
    <property type="project" value="UniProtKB-EC"/>
</dbReference>
<organism evidence="8 9">
    <name type="scientific">Striga asiatica</name>
    <name type="common">Asiatic witchweed</name>
    <name type="synonym">Buchnera asiatica</name>
    <dbReference type="NCBI Taxonomy" id="4170"/>
    <lineage>
        <taxon>Eukaryota</taxon>
        <taxon>Viridiplantae</taxon>
        <taxon>Streptophyta</taxon>
        <taxon>Embryophyta</taxon>
        <taxon>Tracheophyta</taxon>
        <taxon>Spermatophyta</taxon>
        <taxon>Magnoliopsida</taxon>
        <taxon>eudicotyledons</taxon>
        <taxon>Gunneridae</taxon>
        <taxon>Pentapetalae</taxon>
        <taxon>asterids</taxon>
        <taxon>lamiids</taxon>
        <taxon>Lamiales</taxon>
        <taxon>Orobanchaceae</taxon>
        <taxon>Buchnereae</taxon>
        <taxon>Striga</taxon>
    </lineage>
</organism>
<feature type="domain" description="GST N-terminal" evidence="6">
    <location>
        <begin position="1"/>
        <end position="82"/>
    </location>
</feature>
<dbReference type="Gene3D" id="1.20.1050.10">
    <property type="match status" value="1"/>
</dbReference>
<evidence type="ECO:0000256" key="1">
    <source>
        <dbReference type="ARBA" id="ARBA00010128"/>
    </source>
</evidence>
<dbReference type="SUPFAM" id="SSF52833">
    <property type="entry name" value="Thioredoxin-like"/>
    <property type="match status" value="1"/>
</dbReference>
<dbReference type="PROSITE" id="PS50405">
    <property type="entry name" value="GST_CTER"/>
    <property type="match status" value="1"/>
</dbReference>
<gene>
    <name evidence="8" type="ORF">STAS_02929</name>
</gene>
<dbReference type="SFLD" id="SFLDS00019">
    <property type="entry name" value="Glutathione_Transferase_(cytos"/>
    <property type="match status" value="1"/>
</dbReference>
<dbReference type="InterPro" id="IPR034347">
    <property type="entry name" value="GST_Phi_C"/>
</dbReference>
<evidence type="ECO:0000256" key="5">
    <source>
        <dbReference type="ARBA" id="ARBA00081070"/>
    </source>
</evidence>
<dbReference type="PROSITE" id="PS50404">
    <property type="entry name" value="GST_NTER"/>
    <property type="match status" value="1"/>
</dbReference>
<dbReference type="PANTHER" id="PTHR43900:SF54">
    <property type="entry name" value="GLUTATHIONE S-TRANSFERASE F12"/>
    <property type="match status" value="1"/>
</dbReference>
<evidence type="ECO:0000256" key="3">
    <source>
        <dbReference type="ARBA" id="ARBA00022679"/>
    </source>
</evidence>
<dbReference type="GO" id="GO:0006749">
    <property type="term" value="P:glutathione metabolic process"/>
    <property type="evidence" value="ECO:0007669"/>
    <property type="project" value="TreeGrafter"/>
</dbReference>
<proteinExistence type="inferred from homology"/>
<evidence type="ECO:0000259" key="6">
    <source>
        <dbReference type="PROSITE" id="PS50404"/>
    </source>
</evidence>
<dbReference type="EC" id="2.5.1.18" evidence="2"/>
<dbReference type="GO" id="GO:0009407">
    <property type="term" value="P:toxin catabolic process"/>
    <property type="evidence" value="ECO:0007669"/>
    <property type="project" value="UniProtKB-ARBA"/>
</dbReference>
<dbReference type="Gene3D" id="3.40.30.10">
    <property type="entry name" value="Glutaredoxin"/>
    <property type="match status" value="1"/>
</dbReference>
<dbReference type="Pfam" id="PF00043">
    <property type="entry name" value="GST_C"/>
    <property type="match status" value="1"/>
</dbReference>
<accession>A0A5A7P3X4</accession>
<dbReference type="SUPFAM" id="SSF47616">
    <property type="entry name" value="GST C-terminal domain-like"/>
    <property type="match status" value="1"/>
</dbReference>
<dbReference type="SFLD" id="SFLDG00358">
    <property type="entry name" value="Main_(cytGST)"/>
    <property type="match status" value="1"/>
</dbReference>
<dbReference type="GO" id="GO:0043295">
    <property type="term" value="F:glutathione binding"/>
    <property type="evidence" value="ECO:0007669"/>
    <property type="project" value="TreeGrafter"/>
</dbReference>
<evidence type="ECO:0000259" key="7">
    <source>
        <dbReference type="PROSITE" id="PS50405"/>
    </source>
</evidence>
<dbReference type="GO" id="GO:0005737">
    <property type="term" value="C:cytoplasm"/>
    <property type="evidence" value="ECO:0007669"/>
    <property type="project" value="TreeGrafter"/>
</dbReference>
<comment type="similarity">
    <text evidence="1">Belongs to the GST superfamily. Phi family.</text>
</comment>
<name>A0A5A7P3X4_STRAF</name>
<dbReference type="InterPro" id="IPR036282">
    <property type="entry name" value="Glutathione-S-Trfase_C_sf"/>
</dbReference>
<reference evidence="9" key="1">
    <citation type="journal article" date="2019" name="Curr. Biol.">
        <title>Genome Sequence of Striga asiatica Provides Insight into the Evolution of Plant Parasitism.</title>
        <authorList>
            <person name="Yoshida S."/>
            <person name="Kim S."/>
            <person name="Wafula E.K."/>
            <person name="Tanskanen J."/>
            <person name="Kim Y.M."/>
            <person name="Honaas L."/>
            <person name="Yang Z."/>
            <person name="Spallek T."/>
            <person name="Conn C.E."/>
            <person name="Ichihashi Y."/>
            <person name="Cheong K."/>
            <person name="Cui S."/>
            <person name="Der J.P."/>
            <person name="Gundlach H."/>
            <person name="Jiao Y."/>
            <person name="Hori C."/>
            <person name="Ishida J.K."/>
            <person name="Kasahara H."/>
            <person name="Kiba T."/>
            <person name="Kim M.S."/>
            <person name="Koo N."/>
            <person name="Laohavisit A."/>
            <person name="Lee Y.H."/>
            <person name="Lumba S."/>
            <person name="McCourt P."/>
            <person name="Mortimer J.C."/>
            <person name="Mutuku J.M."/>
            <person name="Nomura T."/>
            <person name="Sasaki-Sekimoto Y."/>
            <person name="Seto Y."/>
            <person name="Wang Y."/>
            <person name="Wakatake T."/>
            <person name="Sakakibara H."/>
            <person name="Demura T."/>
            <person name="Yamaguchi S."/>
            <person name="Yoneyama K."/>
            <person name="Manabe R.I."/>
            <person name="Nelson D.C."/>
            <person name="Schulman A.H."/>
            <person name="Timko M.P."/>
            <person name="dePamphilis C.W."/>
            <person name="Choi D."/>
            <person name="Shirasu K."/>
        </authorList>
    </citation>
    <scope>NUCLEOTIDE SEQUENCE [LARGE SCALE GENOMIC DNA]</scope>
    <source>
        <strain evidence="9">cv. UVA1</strain>
    </source>
</reference>
<dbReference type="CDD" id="cd03187">
    <property type="entry name" value="GST_C_Phi"/>
    <property type="match status" value="1"/>
</dbReference>
<dbReference type="EMBL" id="BKCP01001669">
    <property type="protein sequence ID" value="GER27234.1"/>
    <property type="molecule type" value="Genomic_DNA"/>
</dbReference>
<protein>
    <recommendedName>
        <fullName evidence="2">glutathione transferase</fullName>
        <ecNumber evidence="2">2.5.1.18</ecNumber>
    </recommendedName>
    <alternativeName>
        <fullName evidence="5">GST class-phi</fullName>
    </alternativeName>
</protein>
<feature type="domain" description="GST C-terminal" evidence="7">
    <location>
        <begin position="90"/>
        <end position="214"/>
    </location>
</feature>
<comment type="catalytic activity">
    <reaction evidence="4">
        <text>RX + glutathione = an S-substituted glutathione + a halide anion + H(+)</text>
        <dbReference type="Rhea" id="RHEA:16437"/>
        <dbReference type="ChEBI" id="CHEBI:15378"/>
        <dbReference type="ChEBI" id="CHEBI:16042"/>
        <dbReference type="ChEBI" id="CHEBI:17792"/>
        <dbReference type="ChEBI" id="CHEBI:57925"/>
        <dbReference type="ChEBI" id="CHEBI:90779"/>
        <dbReference type="EC" id="2.5.1.18"/>
    </reaction>
</comment>